<feature type="transmembrane region" description="Helical" evidence="1">
    <location>
        <begin position="114"/>
        <end position="134"/>
    </location>
</feature>
<feature type="transmembrane region" description="Helical" evidence="1">
    <location>
        <begin position="182"/>
        <end position="204"/>
    </location>
</feature>
<evidence type="ECO:0000313" key="2">
    <source>
        <dbReference type="EMBL" id="NLR29974.1"/>
    </source>
</evidence>
<feature type="transmembrane region" description="Helical" evidence="1">
    <location>
        <begin position="278"/>
        <end position="297"/>
    </location>
</feature>
<name>A0ABX1L6T3_9LACO</name>
<feature type="transmembrane region" description="Helical" evidence="1">
    <location>
        <begin position="21"/>
        <end position="41"/>
    </location>
</feature>
<keyword evidence="1" id="KW-1133">Transmembrane helix</keyword>
<sequence length="314" mass="35676">MFRSKIDQLIWQRHRRMLFGIAMLTILGVVMTSLIGLHSVVDDGGTHHLVSASLINQWRPYNGNYFTAYSMWLPFAAWLAGLEMMHLDLSDHFNQFLFSSGFSRKRIYWSKLKVAFGVLLLLNVVATAIEYLIYWIGTPHGYTWTIAWPGVLTSWLVGAIMSVGLFAITWFAATIVGQTGPLIVTIGGFTFSLAGFSGICSSILTGETFHLSNDQAMWVGLIAWLIAAIALFIWGAALYQRLSLEHNGEYLLFPHLRVPVYIVFVIYMTLMFSWSADGLSMVIAFVLSALFGYAWLWRPRLGEMWHQWRERKQG</sequence>
<reference evidence="2 3" key="1">
    <citation type="submission" date="2020-03" db="EMBL/GenBank/DDBJ databases">
        <authorList>
            <person name="Zhang Z."/>
            <person name="Guo Z."/>
            <person name="Hou Q."/>
            <person name="Shen X."/>
        </authorList>
    </citation>
    <scope>NUCLEOTIDE SEQUENCE [LARGE SCALE GENOMIC DNA]</scope>
    <source>
        <strain evidence="2 3">HBUAS51329</strain>
    </source>
</reference>
<feature type="transmembrane region" description="Helical" evidence="1">
    <location>
        <begin position="61"/>
        <end position="80"/>
    </location>
</feature>
<dbReference type="RefSeq" id="WP_168849687.1">
    <property type="nucleotide sequence ID" value="NZ_JAAVSD010000017.1"/>
</dbReference>
<keyword evidence="1" id="KW-0812">Transmembrane</keyword>
<dbReference type="Proteomes" id="UP000707477">
    <property type="component" value="Unassembled WGS sequence"/>
</dbReference>
<keyword evidence="3" id="KW-1185">Reference proteome</keyword>
<proteinExistence type="predicted"/>
<comment type="caution">
    <text evidence="2">The sequence shown here is derived from an EMBL/GenBank/DDBJ whole genome shotgun (WGS) entry which is preliminary data.</text>
</comment>
<evidence type="ECO:0000256" key="1">
    <source>
        <dbReference type="SAM" id="Phobius"/>
    </source>
</evidence>
<feature type="transmembrane region" description="Helical" evidence="1">
    <location>
        <begin position="146"/>
        <end position="170"/>
    </location>
</feature>
<accession>A0ABX1L6T3</accession>
<dbReference type="EMBL" id="JAAVSD010000017">
    <property type="protein sequence ID" value="NLR29974.1"/>
    <property type="molecule type" value="Genomic_DNA"/>
</dbReference>
<organism evidence="2 3">
    <name type="scientific">Levilactobacillus tujiorum</name>
    <dbReference type="NCBI Taxonomy" id="2912243"/>
    <lineage>
        <taxon>Bacteria</taxon>
        <taxon>Bacillati</taxon>
        <taxon>Bacillota</taxon>
        <taxon>Bacilli</taxon>
        <taxon>Lactobacillales</taxon>
        <taxon>Lactobacillaceae</taxon>
        <taxon>Levilactobacillus</taxon>
    </lineage>
</organism>
<gene>
    <name evidence="2" type="ORF">HEQ44_07230</name>
</gene>
<keyword evidence="1" id="KW-0472">Membrane</keyword>
<evidence type="ECO:0000313" key="3">
    <source>
        <dbReference type="Proteomes" id="UP000707477"/>
    </source>
</evidence>
<feature type="transmembrane region" description="Helical" evidence="1">
    <location>
        <begin position="216"/>
        <end position="239"/>
    </location>
</feature>
<feature type="transmembrane region" description="Helical" evidence="1">
    <location>
        <begin position="251"/>
        <end position="272"/>
    </location>
</feature>
<protein>
    <submittedName>
        <fullName evidence="2">ABC transporter permease</fullName>
    </submittedName>
</protein>